<gene>
    <name evidence="2" type="ORF">GRF29_28g2920069</name>
</gene>
<dbReference type="InterPro" id="IPR029058">
    <property type="entry name" value="AB_hydrolase_fold"/>
</dbReference>
<dbReference type="Pfam" id="PF12697">
    <property type="entry name" value="Abhydrolase_6"/>
    <property type="match status" value="1"/>
</dbReference>
<protein>
    <recommendedName>
        <fullName evidence="1">AB hydrolase-1 domain-containing protein</fullName>
    </recommendedName>
</protein>
<evidence type="ECO:0000259" key="1">
    <source>
        <dbReference type="Pfam" id="PF12697"/>
    </source>
</evidence>
<reference evidence="2 3" key="1">
    <citation type="submission" date="2021-02" db="EMBL/GenBank/DDBJ databases">
        <title>Genome assembly of Pseudopithomyces chartarum.</title>
        <authorList>
            <person name="Jauregui R."/>
            <person name="Singh J."/>
            <person name="Voisey C."/>
        </authorList>
    </citation>
    <scope>NUCLEOTIDE SEQUENCE [LARGE SCALE GENOMIC DNA]</scope>
    <source>
        <strain evidence="2 3">AGR01</strain>
    </source>
</reference>
<comment type="caution">
    <text evidence="2">The sequence shown here is derived from an EMBL/GenBank/DDBJ whole genome shotgun (WGS) entry which is preliminary data.</text>
</comment>
<dbReference type="Proteomes" id="UP001280581">
    <property type="component" value="Unassembled WGS sequence"/>
</dbReference>
<evidence type="ECO:0000313" key="2">
    <source>
        <dbReference type="EMBL" id="KAK3214385.1"/>
    </source>
</evidence>
<dbReference type="SUPFAM" id="SSF53474">
    <property type="entry name" value="alpha/beta-Hydrolases"/>
    <property type="match status" value="1"/>
</dbReference>
<sequence length="396" mass="42240">MGSLTGISSFGALRTTGLADAAFSHSAGRKAVCVTGLADIPIVANTTIVNYAGPADNFELTEFITNLARKDTSAFATYIGGTSRVSETFSIFTKLCVPNDAARAITLSSIQFLTHGGTTDYRYWDFAAGYSYVDAAAEQGFATFSYDRLGTGKSEHPDPKQVVQAPLQVELAHVLIQKIKSGSLGGIRFASIVGVGHSLGSAVTQSIASKYPDDFSALVLTGHSQGSEGGTTGFAAAAQQIANTLPDRPELKRLPNGYFSLGPAPQTLQFAFFYHPFFNTTLFTQEFNTRQTNAIGETLTLGSLYVPATAYTKPVQILNGLQDYFYCQGDCLAGGSDTTLAALNALFPNRDQSKSEAVNIPDLGHNINLHFKRTEAFQKTLSFISNAAVKPRTDSG</sequence>
<organism evidence="2 3">
    <name type="scientific">Pseudopithomyces chartarum</name>
    <dbReference type="NCBI Taxonomy" id="1892770"/>
    <lineage>
        <taxon>Eukaryota</taxon>
        <taxon>Fungi</taxon>
        <taxon>Dikarya</taxon>
        <taxon>Ascomycota</taxon>
        <taxon>Pezizomycotina</taxon>
        <taxon>Dothideomycetes</taxon>
        <taxon>Pleosporomycetidae</taxon>
        <taxon>Pleosporales</taxon>
        <taxon>Massarineae</taxon>
        <taxon>Didymosphaeriaceae</taxon>
        <taxon>Pseudopithomyces</taxon>
    </lineage>
</organism>
<feature type="domain" description="AB hydrolase-1" evidence="1">
    <location>
        <begin position="113"/>
        <end position="370"/>
    </location>
</feature>
<name>A0AAN6RID1_9PLEO</name>
<evidence type="ECO:0000313" key="3">
    <source>
        <dbReference type="Proteomes" id="UP001280581"/>
    </source>
</evidence>
<accession>A0AAN6RID1</accession>
<dbReference type="Gene3D" id="3.40.50.1820">
    <property type="entry name" value="alpha/beta hydrolase"/>
    <property type="match status" value="1"/>
</dbReference>
<keyword evidence="3" id="KW-1185">Reference proteome</keyword>
<dbReference type="InterPro" id="IPR000073">
    <property type="entry name" value="AB_hydrolase_1"/>
</dbReference>
<proteinExistence type="predicted"/>
<dbReference type="EMBL" id="WVTA01000004">
    <property type="protein sequence ID" value="KAK3214385.1"/>
    <property type="molecule type" value="Genomic_DNA"/>
</dbReference>
<dbReference type="AlphaFoldDB" id="A0AAN6RID1"/>